<dbReference type="Proteomes" id="UP000789901">
    <property type="component" value="Unassembled WGS sequence"/>
</dbReference>
<keyword evidence="3" id="KW-1185">Reference proteome</keyword>
<protein>
    <submittedName>
        <fullName evidence="2">37071_t:CDS:1</fullName>
    </submittedName>
</protein>
<evidence type="ECO:0000256" key="1">
    <source>
        <dbReference type="SAM" id="MobiDB-lite"/>
    </source>
</evidence>
<organism evidence="2 3">
    <name type="scientific">Gigaspora margarita</name>
    <dbReference type="NCBI Taxonomy" id="4874"/>
    <lineage>
        <taxon>Eukaryota</taxon>
        <taxon>Fungi</taxon>
        <taxon>Fungi incertae sedis</taxon>
        <taxon>Mucoromycota</taxon>
        <taxon>Glomeromycotina</taxon>
        <taxon>Glomeromycetes</taxon>
        <taxon>Diversisporales</taxon>
        <taxon>Gigasporaceae</taxon>
        <taxon>Gigaspora</taxon>
    </lineage>
</organism>
<feature type="non-terminal residue" evidence="2">
    <location>
        <position position="1"/>
    </location>
</feature>
<evidence type="ECO:0000313" key="3">
    <source>
        <dbReference type="Proteomes" id="UP000789901"/>
    </source>
</evidence>
<feature type="compositionally biased region" description="Basic and acidic residues" evidence="1">
    <location>
        <begin position="35"/>
        <end position="51"/>
    </location>
</feature>
<accession>A0ABN7VC63</accession>
<dbReference type="EMBL" id="CAJVQB010012552">
    <property type="protein sequence ID" value="CAG8756363.1"/>
    <property type="molecule type" value="Genomic_DNA"/>
</dbReference>
<comment type="caution">
    <text evidence="2">The sequence shown here is derived from an EMBL/GenBank/DDBJ whole genome shotgun (WGS) entry which is preliminary data.</text>
</comment>
<sequence>LRSSTRKPLRNLETPNENIQEFVANKVAMSSNSVELDKRKNKQEETEKNNKETSQVDYSLIDMLSDMQEQTENLRVCEETENLIEESEMDDLSCITGSNYKLVWASLNTSRILSYGKLC</sequence>
<proteinExistence type="predicted"/>
<evidence type="ECO:0000313" key="2">
    <source>
        <dbReference type="EMBL" id="CAG8756363.1"/>
    </source>
</evidence>
<gene>
    <name evidence="2" type="ORF">GMARGA_LOCUS16959</name>
</gene>
<feature type="region of interest" description="Disordered" evidence="1">
    <location>
        <begin position="1"/>
        <end position="59"/>
    </location>
</feature>
<reference evidence="2 3" key="1">
    <citation type="submission" date="2021-06" db="EMBL/GenBank/DDBJ databases">
        <authorList>
            <person name="Kallberg Y."/>
            <person name="Tangrot J."/>
            <person name="Rosling A."/>
        </authorList>
    </citation>
    <scope>NUCLEOTIDE SEQUENCE [LARGE SCALE GENOMIC DNA]</scope>
    <source>
        <strain evidence="2 3">120-4 pot B 10/14</strain>
    </source>
</reference>
<name>A0ABN7VC63_GIGMA</name>